<dbReference type="PANTHER" id="PTHR46657">
    <property type="entry name" value="CENTROSOMAL PROTEIN OF 128 KDA"/>
    <property type="match status" value="1"/>
</dbReference>
<keyword evidence="3" id="KW-1185">Reference proteome</keyword>
<feature type="non-terminal residue" evidence="2">
    <location>
        <position position="242"/>
    </location>
</feature>
<reference evidence="2 3" key="1">
    <citation type="journal article" date="2018" name="Mol. Genet. Genomics">
        <title>The red deer Cervus elaphus genome CerEla1.0: sequencing, annotating, genes, and chromosomes.</title>
        <authorList>
            <person name="Bana N.A."/>
            <person name="Nyiri A."/>
            <person name="Nagy J."/>
            <person name="Frank K."/>
            <person name="Nagy T."/>
            <person name="Steger V."/>
            <person name="Schiller M."/>
            <person name="Lakatos P."/>
            <person name="Sugar L."/>
            <person name="Horn P."/>
            <person name="Barta E."/>
            <person name="Orosz L."/>
        </authorList>
    </citation>
    <scope>NUCLEOTIDE SEQUENCE [LARGE SCALE GENOMIC DNA]</scope>
    <source>
        <strain evidence="2">Hungarian</strain>
    </source>
</reference>
<evidence type="ECO:0000256" key="1">
    <source>
        <dbReference type="SAM" id="MobiDB-lite"/>
    </source>
</evidence>
<evidence type="ECO:0000313" key="3">
    <source>
        <dbReference type="Proteomes" id="UP000242450"/>
    </source>
</evidence>
<comment type="caution">
    <text evidence="2">The sequence shown here is derived from an EMBL/GenBank/DDBJ whole genome shotgun (WGS) entry which is preliminary data.</text>
</comment>
<dbReference type="OrthoDB" id="10046318at2759"/>
<dbReference type="GO" id="GO:0005814">
    <property type="term" value="C:centriole"/>
    <property type="evidence" value="ECO:0007669"/>
    <property type="project" value="TreeGrafter"/>
</dbReference>
<gene>
    <name evidence="2" type="ORF">Celaphus_00005934</name>
</gene>
<feature type="compositionally biased region" description="Basic and acidic residues" evidence="1">
    <location>
        <begin position="224"/>
        <end position="242"/>
    </location>
</feature>
<evidence type="ECO:0000313" key="2">
    <source>
        <dbReference type="EMBL" id="OWK09585.1"/>
    </source>
</evidence>
<protein>
    <submittedName>
        <fullName evidence="2">Uncharacterized protein</fullName>
    </submittedName>
</protein>
<proteinExistence type="predicted"/>
<sequence>MARFAAFAGYQRPFSCMLRCLSQITIFDLLEETHRKDEEMESLQDRVNALETSTRVALDHLESVPEKLSLLEDFKGFRKEGKIGRVPAVYPTELTEDIQNTEFTESLFSSAGMTPSTESKASKQIAVGTAEPCWQLAPLMFSLMSEGSEASNTTALLLDDRDFAESSHAHGLDQSSCWQDHSRFLSSPRFSHLNSFTQRTVAPDSPSIKEDAPSLLMDGRSPQPRKEEYESKNSKIIMKDAE</sequence>
<dbReference type="InterPro" id="IPR026652">
    <property type="entry name" value="CEP128"/>
</dbReference>
<name>A0A212CUE5_CEREH</name>
<feature type="region of interest" description="Disordered" evidence="1">
    <location>
        <begin position="196"/>
        <end position="242"/>
    </location>
</feature>
<dbReference type="EMBL" id="MKHE01000012">
    <property type="protein sequence ID" value="OWK09585.1"/>
    <property type="molecule type" value="Genomic_DNA"/>
</dbReference>
<accession>A0A212CUE5</accession>
<dbReference type="AlphaFoldDB" id="A0A212CUE5"/>
<dbReference type="Proteomes" id="UP000242450">
    <property type="component" value="Chromosome 12"/>
</dbReference>
<dbReference type="PANTHER" id="PTHR46657:SF1">
    <property type="entry name" value="CENTROSOMAL PROTEIN OF 128 KDA"/>
    <property type="match status" value="1"/>
</dbReference>
<dbReference type="GO" id="GO:0000922">
    <property type="term" value="C:spindle pole"/>
    <property type="evidence" value="ECO:0007669"/>
    <property type="project" value="TreeGrafter"/>
</dbReference>
<organism evidence="2 3">
    <name type="scientific">Cervus elaphus hippelaphus</name>
    <name type="common">European red deer</name>
    <dbReference type="NCBI Taxonomy" id="46360"/>
    <lineage>
        <taxon>Eukaryota</taxon>
        <taxon>Metazoa</taxon>
        <taxon>Chordata</taxon>
        <taxon>Craniata</taxon>
        <taxon>Vertebrata</taxon>
        <taxon>Euteleostomi</taxon>
        <taxon>Mammalia</taxon>
        <taxon>Eutheria</taxon>
        <taxon>Laurasiatheria</taxon>
        <taxon>Artiodactyla</taxon>
        <taxon>Ruminantia</taxon>
        <taxon>Pecora</taxon>
        <taxon>Cervidae</taxon>
        <taxon>Cervinae</taxon>
        <taxon>Cervus</taxon>
    </lineage>
</organism>